<dbReference type="AlphaFoldDB" id="A0A8K0SJE7"/>
<evidence type="ECO:0000313" key="4">
    <source>
        <dbReference type="Proteomes" id="UP000813444"/>
    </source>
</evidence>
<gene>
    <name evidence="3" type="ORF">B0I35DRAFT_358880</name>
</gene>
<reference evidence="3" key="1">
    <citation type="journal article" date="2021" name="Nat. Commun.">
        <title>Genetic determinants of endophytism in the Arabidopsis root mycobiome.</title>
        <authorList>
            <person name="Mesny F."/>
            <person name="Miyauchi S."/>
            <person name="Thiergart T."/>
            <person name="Pickel B."/>
            <person name="Atanasova L."/>
            <person name="Karlsson M."/>
            <person name="Huettel B."/>
            <person name="Barry K.W."/>
            <person name="Haridas S."/>
            <person name="Chen C."/>
            <person name="Bauer D."/>
            <person name="Andreopoulos W."/>
            <person name="Pangilinan J."/>
            <person name="LaButti K."/>
            <person name="Riley R."/>
            <person name="Lipzen A."/>
            <person name="Clum A."/>
            <person name="Drula E."/>
            <person name="Henrissat B."/>
            <person name="Kohler A."/>
            <person name="Grigoriev I.V."/>
            <person name="Martin F.M."/>
            <person name="Hacquard S."/>
        </authorList>
    </citation>
    <scope>NUCLEOTIDE SEQUENCE</scope>
    <source>
        <strain evidence="3">MPI-CAGE-CH-0235</strain>
    </source>
</reference>
<protein>
    <recommendedName>
        <fullName evidence="2">NWD NACHT-NTPase N-terminal domain-containing protein</fullName>
    </recommendedName>
</protein>
<organism evidence="3 4">
    <name type="scientific">Stachybotrys elegans</name>
    <dbReference type="NCBI Taxonomy" id="80388"/>
    <lineage>
        <taxon>Eukaryota</taxon>
        <taxon>Fungi</taxon>
        <taxon>Dikarya</taxon>
        <taxon>Ascomycota</taxon>
        <taxon>Pezizomycotina</taxon>
        <taxon>Sordariomycetes</taxon>
        <taxon>Hypocreomycetidae</taxon>
        <taxon>Hypocreales</taxon>
        <taxon>Stachybotryaceae</taxon>
        <taxon>Stachybotrys</taxon>
    </lineage>
</organism>
<evidence type="ECO:0000256" key="1">
    <source>
        <dbReference type="SAM" id="MobiDB-lite"/>
    </source>
</evidence>
<feature type="region of interest" description="Disordered" evidence="1">
    <location>
        <begin position="1"/>
        <end position="79"/>
    </location>
</feature>
<comment type="caution">
    <text evidence="3">The sequence shown here is derived from an EMBL/GenBank/DDBJ whole genome shotgun (WGS) entry which is preliminary data.</text>
</comment>
<dbReference type="EMBL" id="JAGPNK010000013">
    <property type="protein sequence ID" value="KAH7309672.1"/>
    <property type="molecule type" value="Genomic_DNA"/>
</dbReference>
<dbReference type="InterPro" id="IPR031359">
    <property type="entry name" value="NACHT_N"/>
</dbReference>
<proteinExistence type="predicted"/>
<name>A0A8K0SJE7_9HYPO</name>
<sequence length="377" mass="42446">MGISKFFQRSKDSRPGGRNSDKQGARDNRPSPTPTLLEETSSSAAAVPLQATEPPVPATPGILSATAHPITPPSTEDAPSLWNRAYEALRNEDPQLVDRYEKLLSRELEGMPPQGDGLDDTQNRIDSNPNKRHGQLKEITYRGLQRADEKHIKYTLFGHDFVLKDQVAQAGRFIQTVKTLVNEAVKVSPEASLAWAGVCVLLPVLTNPSAAEEANRDGLSYVTSRIRYYTELERLLWPENLVKPGLKEEFDGHSVELYQHILEFQIKTVLRFYQRWLATASRDAIRYDDWEGMLSKIKQLEQIVREESSTINTIASQKALQDIDMAASQHYNAMQSLLSIAKDHLGVSIEHRDISTEQLAELKLQRFVSLRSAIDPY</sequence>
<dbReference type="Pfam" id="PF17100">
    <property type="entry name" value="NACHT_N"/>
    <property type="match status" value="1"/>
</dbReference>
<feature type="compositionally biased region" description="Basic and acidic residues" evidence="1">
    <location>
        <begin position="9"/>
        <end position="29"/>
    </location>
</feature>
<dbReference type="Proteomes" id="UP000813444">
    <property type="component" value="Unassembled WGS sequence"/>
</dbReference>
<evidence type="ECO:0000259" key="2">
    <source>
        <dbReference type="Pfam" id="PF17100"/>
    </source>
</evidence>
<evidence type="ECO:0000313" key="3">
    <source>
        <dbReference type="EMBL" id="KAH7309672.1"/>
    </source>
</evidence>
<feature type="domain" description="NWD NACHT-NTPase N-terminal" evidence="2">
    <location>
        <begin position="80"/>
        <end position="306"/>
    </location>
</feature>
<keyword evidence="4" id="KW-1185">Reference proteome</keyword>
<accession>A0A8K0SJE7</accession>
<dbReference type="OrthoDB" id="163438at2759"/>
<feature type="region of interest" description="Disordered" evidence="1">
    <location>
        <begin position="109"/>
        <end position="134"/>
    </location>
</feature>